<dbReference type="InterPro" id="IPR025324">
    <property type="entry name" value="DUF4230"/>
</dbReference>
<feature type="chain" id="PRO_5039630569" evidence="1">
    <location>
        <begin position="20"/>
        <end position="215"/>
    </location>
</feature>
<protein>
    <submittedName>
        <fullName evidence="2">DUF4230 domain-containing protein</fullName>
    </submittedName>
</protein>
<evidence type="ECO:0000313" key="3">
    <source>
        <dbReference type="Proteomes" id="UP000606720"/>
    </source>
</evidence>
<dbReference type="Pfam" id="PF14014">
    <property type="entry name" value="DUF4230"/>
    <property type="match status" value="1"/>
</dbReference>
<reference evidence="2" key="1">
    <citation type="submission" date="2020-08" db="EMBL/GenBank/DDBJ databases">
        <title>Genome public.</title>
        <authorList>
            <person name="Liu C."/>
            <person name="Sun Q."/>
        </authorList>
    </citation>
    <scope>NUCLEOTIDE SEQUENCE</scope>
    <source>
        <strain evidence="2">BX1005</strain>
    </source>
</reference>
<proteinExistence type="predicted"/>
<keyword evidence="3" id="KW-1185">Reference proteome</keyword>
<accession>A0A923LQN4</accession>
<dbReference type="PROSITE" id="PS51257">
    <property type="entry name" value="PROKAR_LIPOPROTEIN"/>
    <property type="match status" value="1"/>
</dbReference>
<dbReference type="EMBL" id="JACOPH010000017">
    <property type="protein sequence ID" value="MBC5715292.1"/>
    <property type="molecule type" value="Genomic_DNA"/>
</dbReference>
<evidence type="ECO:0000256" key="1">
    <source>
        <dbReference type="SAM" id="SignalP"/>
    </source>
</evidence>
<dbReference type="AlphaFoldDB" id="A0A923LQN4"/>
<sequence>MKKIISILLVFMLAFSCMACVKTTEPKQEIVPQASQMKAICELATMKCYYHNVAKYTREDAAGILWWKKDRRFWIEYDGIVTMGIDASLVDIEVDNDTVTITIPPAKVLGFEVDETTLNEDSYIVDTKSAKVKAEHQTEAFKQAQDHMKEEAEKDTLLLANAQQRAQKLLEDYVNNIGNCVGKTYNIKWIYLDGAKELNEVDLENTSDSETSSIK</sequence>
<keyword evidence="1" id="KW-0732">Signal</keyword>
<comment type="caution">
    <text evidence="2">The sequence shown here is derived from an EMBL/GenBank/DDBJ whole genome shotgun (WGS) entry which is preliminary data.</text>
</comment>
<dbReference type="RefSeq" id="WP_186867700.1">
    <property type="nucleotide sequence ID" value="NZ_JACOPH010000017.1"/>
</dbReference>
<gene>
    <name evidence="2" type="ORF">H8S17_13980</name>
</gene>
<evidence type="ECO:0000313" key="2">
    <source>
        <dbReference type="EMBL" id="MBC5715292.1"/>
    </source>
</evidence>
<name>A0A923LQN4_9FIRM</name>
<feature type="signal peptide" evidence="1">
    <location>
        <begin position="1"/>
        <end position="19"/>
    </location>
</feature>
<organism evidence="2 3">
    <name type="scientific">Roseburia zhanii</name>
    <dbReference type="NCBI Taxonomy" id="2763064"/>
    <lineage>
        <taxon>Bacteria</taxon>
        <taxon>Bacillati</taxon>
        <taxon>Bacillota</taxon>
        <taxon>Clostridia</taxon>
        <taxon>Lachnospirales</taxon>
        <taxon>Lachnospiraceae</taxon>
        <taxon>Roseburia</taxon>
    </lineage>
</organism>
<dbReference type="Proteomes" id="UP000606720">
    <property type="component" value="Unassembled WGS sequence"/>
</dbReference>